<evidence type="ECO:0000313" key="3">
    <source>
        <dbReference type="Proteomes" id="UP000694865"/>
    </source>
</evidence>
<dbReference type="Proteomes" id="UP000694865">
    <property type="component" value="Unplaced"/>
</dbReference>
<dbReference type="GeneID" id="100371136"/>
<organism evidence="3 4">
    <name type="scientific">Saccoglossus kowalevskii</name>
    <name type="common">Acorn worm</name>
    <dbReference type="NCBI Taxonomy" id="10224"/>
    <lineage>
        <taxon>Eukaryota</taxon>
        <taxon>Metazoa</taxon>
        <taxon>Hemichordata</taxon>
        <taxon>Enteropneusta</taxon>
        <taxon>Harrimaniidae</taxon>
        <taxon>Saccoglossus</taxon>
    </lineage>
</organism>
<keyword evidence="3" id="KW-1185">Reference proteome</keyword>
<proteinExistence type="predicted"/>
<protein>
    <submittedName>
        <fullName evidence="4">Uncharacterized protein LOC100371136</fullName>
    </submittedName>
</protein>
<evidence type="ECO:0000313" key="4">
    <source>
        <dbReference type="RefSeq" id="XP_006825992.1"/>
    </source>
</evidence>
<name>A0ABM0N151_SACKO</name>
<sequence length="338" mass="37901">MSISDCYSTGVFPFGDNPAVHQLTPTKPIIDIIDDPRNICHGGYFVQGITIQWLPPADASIFALRGFQVRVTAMNYGNVGNYPVMCKNIIFSEDTVLHQPLNMHDTYKLDCLHDITLNQQFHIEVQSLPKSMPDAQDDNTDDYIYHSPSCNEMPQLCAHGELRDYIPPHPPIVTLFGYDNVKVAFTTFPSQYKVLRYRVTLHPVSGTTESKNIQIVSVCKDDKFYQTQFHDVKAGTYEAWVKADNCTDCLEISSFKFNVSEWRTQVSLIIGSNDVKVDFTEAVLDHNHNAGNYTVKLEGSSSLTTVVKESPAVFTNLASGTYKGSVSNILSNRNHCNQ</sequence>
<dbReference type="InterPro" id="IPR038683">
    <property type="entry name" value="IL17RA/B_FnIII-like_1_sf"/>
</dbReference>
<reference evidence="4" key="1">
    <citation type="submission" date="2025-08" db="UniProtKB">
        <authorList>
            <consortium name="RefSeq"/>
        </authorList>
    </citation>
    <scope>IDENTIFICATION</scope>
    <source>
        <tissue evidence="4">Testes</tissue>
    </source>
</reference>
<dbReference type="RefSeq" id="XP_006825992.1">
    <property type="nucleotide sequence ID" value="XM_006825929.1"/>
</dbReference>
<dbReference type="Gene3D" id="2.60.40.2160">
    <property type="entry name" value="Interleukin-17 receptor A/B, fibronectin-III-like domain 1"/>
    <property type="match status" value="1"/>
</dbReference>
<keyword evidence="2" id="KW-1003">Cell membrane</keyword>
<comment type="subcellular location">
    <subcellularLocation>
        <location evidence="1">Cell membrane</location>
        <topology evidence="1">Single-pass type I membrane protein</topology>
    </subcellularLocation>
</comment>
<evidence type="ECO:0000256" key="1">
    <source>
        <dbReference type="ARBA" id="ARBA00004251"/>
    </source>
</evidence>
<gene>
    <name evidence="4" type="primary">LOC100371136</name>
</gene>
<keyword evidence="2" id="KW-0472">Membrane</keyword>
<accession>A0ABM0N151</accession>
<evidence type="ECO:0000256" key="2">
    <source>
        <dbReference type="ARBA" id="ARBA00022475"/>
    </source>
</evidence>